<dbReference type="KEGG" id="bpg:Bathy08g02280"/>
<dbReference type="InterPro" id="IPR046509">
    <property type="entry name" value="DUF6687"/>
</dbReference>
<name>K8EI17_9CHLO</name>
<reference evidence="1 2" key="1">
    <citation type="submission" date="2011-10" db="EMBL/GenBank/DDBJ databases">
        <authorList>
            <person name="Genoscope - CEA"/>
        </authorList>
    </citation>
    <scope>NUCLEOTIDE SEQUENCE [LARGE SCALE GENOMIC DNA]</scope>
    <source>
        <strain evidence="1 2">RCC 1105</strain>
    </source>
</reference>
<dbReference type="eggNOG" id="ENOG502S5PV">
    <property type="taxonomic scope" value="Eukaryota"/>
</dbReference>
<dbReference type="RefSeq" id="XP_007511676.1">
    <property type="nucleotide sequence ID" value="XM_007511614.1"/>
</dbReference>
<dbReference type="EMBL" id="FO082271">
    <property type="protein sequence ID" value="CCO17797.1"/>
    <property type="molecule type" value="Genomic_DNA"/>
</dbReference>
<keyword evidence="2" id="KW-1185">Reference proteome</keyword>
<protein>
    <submittedName>
        <fullName evidence="1">Uncharacterized protein</fullName>
    </submittedName>
</protein>
<dbReference type="OrthoDB" id="26679at2759"/>
<dbReference type="AlphaFoldDB" id="K8EI17"/>
<dbReference type="Proteomes" id="UP000198341">
    <property type="component" value="Chromosome 8"/>
</dbReference>
<dbReference type="Pfam" id="PF20392">
    <property type="entry name" value="DUF6687"/>
    <property type="match status" value="1"/>
</dbReference>
<gene>
    <name evidence="1" type="ORF">Bathy08g02280</name>
</gene>
<dbReference type="GeneID" id="19014207"/>
<evidence type="ECO:0000313" key="2">
    <source>
        <dbReference type="Proteomes" id="UP000198341"/>
    </source>
</evidence>
<evidence type="ECO:0000313" key="1">
    <source>
        <dbReference type="EMBL" id="CCO17797.1"/>
    </source>
</evidence>
<sequence length="348" mass="38528">MENILPKHSAGTCDAFSALSSRRSVRAKSASSSPPSSNNRRRFQFVQYGDTLPANYSMMKTIACDGNVSGATVQLTHWTGNETEEKYYADTSTEIAMNFIEHNNEDDSGEYADAIVLNNHYDTDGVLSCFALLEPEFALKHKQIFIEAAESGDFGEFSSENGVKLDIALSSICDPLSSLCVTDDDELAYSLAFEKVKGVVERLNEDVGEELWKEGYDQVLEAEKVFERGNARVRRSEKDARLAIVESRTEDGYLSSQAVHKKLKEIGADGVGENPVLRVLRATKDESSGKYRYFYEKPSYGWVKKLQKRREIPDVDADVLAENLSGSSSSSWSKGGPLGLSAICQMNE</sequence>
<proteinExistence type="predicted"/>
<organism evidence="1 2">
    <name type="scientific">Bathycoccus prasinos</name>
    <dbReference type="NCBI Taxonomy" id="41875"/>
    <lineage>
        <taxon>Eukaryota</taxon>
        <taxon>Viridiplantae</taxon>
        <taxon>Chlorophyta</taxon>
        <taxon>Mamiellophyceae</taxon>
        <taxon>Mamiellales</taxon>
        <taxon>Bathycoccaceae</taxon>
        <taxon>Bathycoccus</taxon>
    </lineage>
</organism>
<accession>K8EI17</accession>